<dbReference type="GO" id="GO:0018578">
    <property type="term" value="F:protocatechuate 3,4-dioxygenase activity"/>
    <property type="evidence" value="ECO:0007669"/>
    <property type="project" value="UniProtKB-EC"/>
</dbReference>
<dbReference type="InterPro" id="IPR012786">
    <property type="entry name" value="Protocat_dOase_a"/>
</dbReference>
<dbReference type="PANTHER" id="PTHR33711">
    <property type="entry name" value="DIOXYGENASE, PUTATIVE (AFU_ORTHOLOGUE AFUA_2G02910)-RELATED"/>
    <property type="match status" value="1"/>
</dbReference>
<dbReference type="AlphaFoldDB" id="A0A146APN2"/>
<dbReference type="SUPFAM" id="SSF49482">
    <property type="entry name" value="Aromatic compound dioxygenase"/>
    <property type="match status" value="1"/>
</dbReference>
<dbReference type="OrthoDB" id="9805815at2"/>
<name>A0A146APN2_9BORD</name>
<evidence type="ECO:0000256" key="3">
    <source>
        <dbReference type="ARBA" id="ARBA00023002"/>
    </source>
</evidence>
<protein>
    <submittedName>
        <fullName evidence="5">Protocatechuate 3,4-dioxygenase subunit alpha</fullName>
        <ecNumber evidence="5">1.13.11.3</ecNumber>
    </submittedName>
</protein>
<keyword evidence="2 5" id="KW-0223">Dioxygenase</keyword>
<dbReference type="InterPro" id="IPR000627">
    <property type="entry name" value="Intradiol_dOase_C"/>
</dbReference>
<comment type="similarity">
    <text evidence="1">Belongs to the intradiol ring-cleavage dioxygenase family.</text>
</comment>
<keyword evidence="3 5" id="KW-0560">Oxidoreductase</keyword>
<organism evidence="5 6">
    <name type="scientific">Bordetella ansorpii</name>
    <dbReference type="NCBI Taxonomy" id="288768"/>
    <lineage>
        <taxon>Bacteria</taxon>
        <taxon>Pseudomonadati</taxon>
        <taxon>Pseudomonadota</taxon>
        <taxon>Betaproteobacteria</taxon>
        <taxon>Burkholderiales</taxon>
        <taxon>Alcaligenaceae</taxon>
        <taxon>Bordetella</taxon>
    </lineage>
</organism>
<evidence type="ECO:0000313" key="5">
    <source>
        <dbReference type="EMBL" id="CZZ90343.1"/>
    </source>
</evidence>
<dbReference type="Pfam" id="PF00775">
    <property type="entry name" value="Dioxygenase_C"/>
    <property type="match status" value="1"/>
</dbReference>
<dbReference type="CDD" id="cd03463">
    <property type="entry name" value="3_4-PCD_alpha"/>
    <property type="match status" value="1"/>
</dbReference>
<evidence type="ECO:0000256" key="1">
    <source>
        <dbReference type="ARBA" id="ARBA00007825"/>
    </source>
</evidence>
<evidence type="ECO:0000256" key="2">
    <source>
        <dbReference type="ARBA" id="ARBA00022964"/>
    </source>
</evidence>
<feature type="domain" description="Intradiol ring-cleavage dioxygenases" evidence="4">
    <location>
        <begin position="43"/>
        <end position="187"/>
    </location>
</feature>
<dbReference type="NCBIfam" id="TIGR02423">
    <property type="entry name" value="protocat_alph"/>
    <property type="match status" value="1"/>
</dbReference>
<dbReference type="Proteomes" id="UP000077037">
    <property type="component" value="Unassembled WGS sequence"/>
</dbReference>
<dbReference type="InterPro" id="IPR050770">
    <property type="entry name" value="Intradiol_RC_Dioxygenase"/>
</dbReference>
<dbReference type="GO" id="GO:0008199">
    <property type="term" value="F:ferric iron binding"/>
    <property type="evidence" value="ECO:0007669"/>
    <property type="project" value="InterPro"/>
</dbReference>
<proteinExistence type="inferred from homology"/>
<dbReference type="EMBL" id="FKBS01000002">
    <property type="protein sequence ID" value="CZZ90343.1"/>
    <property type="molecule type" value="Genomic_DNA"/>
</dbReference>
<dbReference type="Gene3D" id="2.60.130.10">
    <property type="entry name" value="Aromatic compound dioxygenase"/>
    <property type="match status" value="1"/>
</dbReference>
<sequence>MSQLKQTPSQTVGPFFAYGLCPEQYNFDLKSLFTANAAEPGVAGEHIIITGTVYDGSGAAVGDAIVESLQADASGQYVASHDDAIARGFKGFCRVGTGTEEGNRFVIRTIKPGPVATGSAPHIDVILHMRGMLMHAFTRLYFEDEPAANESDPVLNVVPAARRRTLIAKQVAGSGVKQYRFDIHLQGPDETVFFDC</sequence>
<dbReference type="InterPro" id="IPR015889">
    <property type="entry name" value="Intradiol_dOase_core"/>
</dbReference>
<dbReference type="PANTHER" id="PTHR33711:SF9">
    <property type="entry name" value="PROTOCATECHUATE 3,4-DIOXYGENASE ALPHA CHAIN"/>
    <property type="match status" value="1"/>
</dbReference>
<evidence type="ECO:0000313" key="6">
    <source>
        <dbReference type="Proteomes" id="UP000077037"/>
    </source>
</evidence>
<reference evidence="5 6" key="1">
    <citation type="submission" date="2016-03" db="EMBL/GenBank/DDBJ databases">
        <authorList>
            <consortium name="Pathogen Informatics"/>
        </authorList>
    </citation>
    <scope>NUCLEOTIDE SEQUENCE [LARGE SCALE GENOMIC DNA]</scope>
    <source>
        <strain evidence="5 6">NCTC13364</strain>
    </source>
</reference>
<gene>
    <name evidence="5" type="primary">pcaG</name>
    <name evidence="5" type="ORF">SAMEA1982600_00089</name>
</gene>
<dbReference type="EC" id="1.13.11.3" evidence="5"/>
<accession>A0A146APN2</accession>
<dbReference type="RefSeq" id="WP_054505155.1">
    <property type="nucleotide sequence ID" value="NZ_FKBS01000002.1"/>
</dbReference>
<evidence type="ECO:0000259" key="4">
    <source>
        <dbReference type="Pfam" id="PF00775"/>
    </source>
</evidence>